<dbReference type="PANTHER" id="PTHR43379:SF1">
    <property type="entry name" value="CYSTATHIONINE GAMMA-SYNTHASE 1, CHLOROPLASTIC-RELATED"/>
    <property type="match status" value="1"/>
</dbReference>
<sequence length="393" mass="42216">MAAPVSSCSFLPWVFNAHSSYECRSDPDFSGAPTGDKPHLRSNRRVTPSFFFSTGGGGLSSPILRFPPNFVRQLSVRDRRNCSNIGVAQVVAASWSNGSSSRYPASAVAAASQAAAASRPVSDDVAVVDGCIDNGGVQIGDLCDSKTSFLSSDGSIIVHAGEILDRGIVTDAVTTPVVNTSAYFFKKTQELIDFKVDQAELFFLARFRLASWYLAKYKQVSISKDLLISDPSLGDSYSPNSKPIATVINWSPPPKGFIKLNVDAATTTDWKRSGIGGVLRDDNGTIIDTYKESAGPGPLTLMELKSIFNALEGDESTLIMASGMCASTVMLMALVSAGGHIVATTDCYRKTRIFIETILPKMGISKSDGLDPCYWGKYFIIVYSLSLLIAFDN</sequence>
<keyword evidence="4" id="KW-1133">Transmembrane helix</keyword>
<keyword evidence="4" id="KW-0812">Transmembrane</keyword>
<gene>
    <name evidence="5" type="ORF">F3Y22_tig00113726pilonHSYRG00293</name>
</gene>
<dbReference type="InterPro" id="IPR044639">
    <property type="entry name" value="CGS1/2"/>
</dbReference>
<evidence type="ECO:0000313" key="6">
    <source>
        <dbReference type="Proteomes" id="UP000436088"/>
    </source>
</evidence>
<evidence type="ECO:0000256" key="3">
    <source>
        <dbReference type="RuleBase" id="RU362118"/>
    </source>
</evidence>
<evidence type="ECO:0000313" key="5">
    <source>
        <dbReference type="EMBL" id="KAE8661339.1"/>
    </source>
</evidence>
<dbReference type="AlphaFoldDB" id="A0A6A2XSE6"/>
<dbReference type="InterPro" id="IPR015424">
    <property type="entry name" value="PyrdxlP-dep_Trfase"/>
</dbReference>
<dbReference type="InterPro" id="IPR000277">
    <property type="entry name" value="Cys/Met-Metab_PyrdxlP-dep_enz"/>
</dbReference>
<comment type="similarity">
    <text evidence="3">Belongs to the trans-sulfuration enzymes family.</text>
</comment>
<dbReference type="Proteomes" id="UP000436088">
    <property type="component" value="Unassembled WGS sequence"/>
</dbReference>
<keyword evidence="6" id="KW-1185">Reference proteome</keyword>
<feature type="transmembrane region" description="Helical" evidence="4">
    <location>
        <begin position="374"/>
        <end position="391"/>
    </location>
</feature>
<reference evidence="5" key="1">
    <citation type="submission" date="2019-09" db="EMBL/GenBank/DDBJ databases">
        <title>Draft genome information of white flower Hibiscus syriacus.</title>
        <authorList>
            <person name="Kim Y.-M."/>
        </authorList>
    </citation>
    <scope>NUCLEOTIDE SEQUENCE [LARGE SCALE GENOMIC DNA]</scope>
    <source>
        <strain evidence="5">YM2019G1</strain>
    </source>
</reference>
<protein>
    <submittedName>
        <fullName evidence="5">Cystathionine gamma-synthase 2</fullName>
    </submittedName>
</protein>
<organism evidence="5 6">
    <name type="scientific">Hibiscus syriacus</name>
    <name type="common">Rose of Sharon</name>
    <dbReference type="NCBI Taxonomy" id="106335"/>
    <lineage>
        <taxon>Eukaryota</taxon>
        <taxon>Viridiplantae</taxon>
        <taxon>Streptophyta</taxon>
        <taxon>Embryophyta</taxon>
        <taxon>Tracheophyta</taxon>
        <taxon>Spermatophyta</taxon>
        <taxon>Magnoliopsida</taxon>
        <taxon>eudicotyledons</taxon>
        <taxon>Gunneridae</taxon>
        <taxon>Pentapetalae</taxon>
        <taxon>rosids</taxon>
        <taxon>malvids</taxon>
        <taxon>Malvales</taxon>
        <taxon>Malvaceae</taxon>
        <taxon>Malvoideae</taxon>
        <taxon>Hibiscus</taxon>
    </lineage>
</organism>
<dbReference type="InterPro" id="IPR015421">
    <property type="entry name" value="PyrdxlP-dep_Trfase_major"/>
</dbReference>
<name>A0A6A2XSE6_HIBSY</name>
<accession>A0A6A2XSE6</accession>
<dbReference type="GO" id="GO:0009086">
    <property type="term" value="P:methionine biosynthetic process"/>
    <property type="evidence" value="ECO:0007669"/>
    <property type="project" value="InterPro"/>
</dbReference>
<dbReference type="SUPFAM" id="SSF53383">
    <property type="entry name" value="PLP-dependent transferases"/>
    <property type="match status" value="1"/>
</dbReference>
<keyword evidence="4" id="KW-0472">Membrane</keyword>
<comment type="caution">
    <text evidence="5">The sequence shown here is derived from an EMBL/GenBank/DDBJ whole genome shotgun (WGS) entry which is preliminary data.</text>
</comment>
<keyword evidence="2 3" id="KW-0663">Pyridoxal phosphate</keyword>
<dbReference type="EMBL" id="VEPZ02001721">
    <property type="protein sequence ID" value="KAE8661339.1"/>
    <property type="molecule type" value="Genomic_DNA"/>
</dbReference>
<dbReference type="Gene3D" id="3.40.640.10">
    <property type="entry name" value="Type I PLP-dependent aspartate aminotransferase-like (Major domain)"/>
    <property type="match status" value="2"/>
</dbReference>
<dbReference type="GO" id="GO:0019346">
    <property type="term" value="P:transsulfuration"/>
    <property type="evidence" value="ECO:0007669"/>
    <property type="project" value="InterPro"/>
</dbReference>
<comment type="cofactor">
    <cofactor evidence="1 3">
        <name>pyridoxal 5'-phosphate</name>
        <dbReference type="ChEBI" id="CHEBI:597326"/>
    </cofactor>
</comment>
<dbReference type="GO" id="GO:0030170">
    <property type="term" value="F:pyridoxal phosphate binding"/>
    <property type="evidence" value="ECO:0007669"/>
    <property type="project" value="InterPro"/>
</dbReference>
<proteinExistence type="inferred from homology"/>
<evidence type="ECO:0000256" key="2">
    <source>
        <dbReference type="ARBA" id="ARBA00022898"/>
    </source>
</evidence>
<dbReference type="Pfam" id="PF01053">
    <property type="entry name" value="Cys_Met_Meta_PP"/>
    <property type="match status" value="1"/>
</dbReference>
<evidence type="ECO:0000256" key="4">
    <source>
        <dbReference type="SAM" id="Phobius"/>
    </source>
</evidence>
<dbReference type="PANTHER" id="PTHR43379">
    <property type="entry name" value="CYSTATHIONINE GAMMA-SYNTHASE"/>
    <property type="match status" value="1"/>
</dbReference>
<dbReference type="GO" id="GO:0003962">
    <property type="term" value="F:cystathionine gamma-synthase activity"/>
    <property type="evidence" value="ECO:0007669"/>
    <property type="project" value="InterPro"/>
</dbReference>
<evidence type="ECO:0000256" key="1">
    <source>
        <dbReference type="ARBA" id="ARBA00001933"/>
    </source>
</evidence>
<dbReference type="GO" id="GO:0009507">
    <property type="term" value="C:chloroplast"/>
    <property type="evidence" value="ECO:0007669"/>
    <property type="project" value="TreeGrafter"/>
</dbReference>